<keyword evidence="1" id="KW-0472">Membrane</keyword>
<comment type="caution">
    <text evidence="2">The sequence shown here is derived from an EMBL/GenBank/DDBJ whole genome shotgun (WGS) entry which is preliminary data.</text>
</comment>
<evidence type="ECO:0000313" key="2">
    <source>
        <dbReference type="EMBL" id="KKN22591.1"/>
    </source>
</evidence>
<keyword evidence="1" id="KW-1133">Transmembrane helix</keyword>
<protein>
    <submittedName>
        <fullName evidence="2">Uncharacterized protein</fullName>
    </submittedName>
</protein>
<feature type="transmembrane region" description="Helical" evidence="1">
    <location>
        <begin position="6"/>
        <end position="27"/>
    </location>
</feature>
<sequence>MEAFLQYIILGSFLAGVLVVYGLYVFYKNSVGGKLILVIVGEDNRVYTRIATPDETVVTVLSPKGEEMTYSYDRTVVMYKKHFRFLDQWTPMLLCVEGIPQPIDPRKMTNSNRFGKQLAVLLGGDVTKKFAQSQNKEDDTKKVVAIAVGVLLAAIFGLGYYLVEYAQTPVA</sequence>
<evidence type="ECO:0000256" key="1">
    <source>
        <dbReference type="SAM" id="Phobius"/>
    </source>
</evidence>
<keyword evidence="1" id="KW-0812">Transmembrane</keyword>
<proteinExistence type="predicted"/>
<accession>A0A0F9RBQ2</accession>
<dbReference type="EMBL" id="LAZR01003046">
    <property type="protein sequence ID" value="KKN22591.1"/>
    <property type="molecule type" value="Genomic_DNA"/>
</dbReference>
<organism evidence="2">
    <name type="scientific">marine sediment metagenome</name>
    <dbReference type="NCBI Taxonomy" id="412755"/>
    <lineage>
        <taxon>unclassified sequences</taxon>
        <taxon>metagenomes</taxon>
        <taxon>ecological metagenomes</taxon>
    </lineage>
</organism>
<feature type="transmembrane region" description="Helical" evidence="1">
    <location>
        <begin position="143"/>
        <end position="163"/>
    </location>
</feature>
<name>A0A0F9RBQ2_9ZZZZ</name>
<reference evidence="2" key="1">
    <citation type="journal article" date="2015" name="Nature">
        <title>Complex archaea that bridge the gap between prokaryotes and eukaryotes.</title>
        <authorList>
            <person name="Spang A."/>
            <person name="Saw J.H."/>
            <person name="Jorgensen S.L."/>
            <person name="Zaremba-Niedzwiedzka K."/>
            <person name="Martijn J."/>
            <person name="Lind A.E."/>
            <person name="van Eijk R."/>
            <person name="Schleper C."/>
            <person name="Guy L."/>
            <person name="Ettema T.J."/>
        </authorList>
    </citation>
    <scope>NUCLEOTIDE SEQUENCE</scope>
</reference>
<dbReference type="AlphaFoldDB" id="A0A0F9RBQ2"/>
<gene>
    <name evidence="2" type="ORF">LCGC14_0913490</name>
</gene>